<proteinExistence type="predicted"/>
<dbReference type="EMBL" id="MVHR01000017">
    <property type="protein sequence ID" value="ORA72971.1"/>
    <property type="molecule type" value="Genomic_DNA"/>
</dbReference>
<evidence type="ECO:0000313" key="2">
    <source>
        <dbReference type="Proteomes" id="UP000192566"/>
    </source>
</evidence>
<dbReference type="Proteomes" id="UP000192566">
    <property type="component" value="Unassembled WGS sequence"/>
</dbReference>
<name>A0A1X0DKM6_MYCHE</name>
<dbReference type="RefSeq" id="WP_083074519.1">
    <property type="nucleotide sequence ID" value="NZ_AP022615.1"/>
</dbReference>
<comment type="caution">
    <text evidence="1">The sequence shown here is derived from an EMBL/GenBank/DDBJ whole genome shotgun (WGS) entry which is preliminary data.</text>
</comment>
<evidence type="ECO:0000313" key="1">
    <source>
        <dbReference type="EMBL" id="ORA72971.1"/>
    </source>
</evidence>
<protein>
    <submittedName>
        <fullName evidence="1">Uncharacterized protein</fullName>
    </submittedName>
</protein>
<organism evidence="1 2">
    <name type="scientific">Mycobacterium heidelbergense</name>
    <dbReference type="NCBI Taxonomy" id="53376"/>
    <lineage>
        <taxon>Bacteria</taxon>
        <taxon>Bacillati</taxon>
        <taxon>Actinomycetota</taxon>
        <taxon>Actinomycetes</taxon>
        <taxon>Mycobacteriales</taxon>
        <taxon>Mycobacteriaceae</taxon>
        <taxon>Mycobacterium</taxon>
        <taxon>Mycobacterium simiae complex</taxon>
    </lineage>
</organism>
<gene>
    <name evidence="1" type="ORF">BST25_13330</name>
</gene>
<reference evidence="1 2" key="1">
    <citation type="submission" date="2017-02" db="EMBL/GenBank/DDBJ databases">
        <title>The new phylogeny of genus Mycobacterium.</title>
        <authorList>
            <person name="Tortoli E."/>
            <person name="Trovato A."/>
            <person name="Cirillo D.M."/>
        </authorList>
    </citation>
    <scope>NUCLEOTIDE SEQUENCE [LARGE SCALE GENOMIC DNA]</scope>
    <source>
        <strain evidence="1 2">DSM 44471</strain>
    </source>
</reference>
<dbReference type="AlphaFoldDB" id="A0A1X0DKM6"/>
<keyword evidence="2" id="KW-1185">Reference proteome</keyword>
<dbReference type="STRING" id="53376.BST25_13330"/>
<sequence length="90" mass="9589">MTARHRAWVELGLACAALVGGAVSWAHARRTVRVAPIADGQPFTTSLVYDPQLLLLSLVLVTAAGVLAVVGIARWRRERRSADRGATPSS</sequence>
<accession>A0A1X0DKM6</accession>